<dbReference type="EMBL" id="VOAH01000009">
    <property type="protein sequence ID" value="TVP40190.1"/>
    <property type="molecule type" value="Genomic_DNA"/>
</dbReference>
<evidence type="ECO:0008006" key="3">
    <source>
        <dbReference type="Google" id="ProtNLM"/>
    </source>
</evidence>
<proteinExistence type="predicted"/>
<name>A0A557SUB1_9ARCH</name>
<organism evidence="1 2">
    <name type="scientific">Candidatus Nitrosocosmicus arcticus</name>
    <dbReference type="NCBI Taxonomy" id="2035267"/>
    <lineage>
        <taxon>Archaea</taxon>
        <taxon>Nitrososphaerota</taxon>
        <taxon>Nitrososphaeria</taxon>
        <taxon>Nitrososphaerales</taxon>
        <taxon>Nitrososphaeraceae</taxon>
        <taxon>Candidatus Nitrosocosmicus</taxon>
    </lineage>
</organism>
<keyword evidence="2" id="KW-1185">Reference proteome</keyword>
<dbReference type="AlphaFoldDB" id="A0A557SUB1"/>
<dbReference type="Proteomes" id="UP000315289">
    <property type="component" value="Unassembled WGS sequence"/>
</dbReference>
<gene>
    <name evidence="1" type="ORF">NARC_90096</name>
</gene>
<protein>
    <recommendedName>
        <fullName evidence="3">DH domain-containing protein</fullName>
    </recommendedName>
</protein>
<comment type="caution">
    <text evidence="1">The sequence shown here is derived from an EMBL/GenBank/DDBJ whole genome shotgun (WGS) entry which is preliminary data.</text>
</comment>
<sequence length="52" mass="5916">MLLYVITFNSIDSANQMGDILTDSNQNNDQIICDLIDSETEYTSNLREILNC</sequence>
<accession>A0A557SUB1</accession>
<evidence type="ECO:0000313" key="1">
    <source>
        <dbReference type="EMBL" id="TVP40190.1"/>
    </source>
</evidence>
<evidence type="ECO:0000313" key="2">
    <source>
        <dbReference type="Proteomes" id="UP000315289"/>
    </source>
</evidence>
<reference evidence="1 2" key="1">
    <citation type="journal article" date="2019" name="Front. Microbiol.">
        <title>Ammonia Oxidation by the Arctic Terrestrial Thaumarchaeote Candidatus Nitrosocosmicus arcticus Is Stimulated by Increasing Temperatures.</title>
        <authorList>
            <person name="Alves R.J.E."/>
            <person name="Kerou M."/>
            <person name="Zappe A."/>
            <person name="Bittner R."/>
            <person name="Abby S.S."/>
            <person name="Schmidt H.A."/>
            <person name="Pfeifer K."/>
            <person name="Schleper C."/>
        </authorList>
    </citation>
    <scope>NUCLEOTIDE SEQUENCE [LARGE SCALE GENOMIC DNA]</scope>
    <source>
        <strain evidence="1 2">Kfb</strain>
    </source>
</reference>